<dbReference type="EMBL" id="CP035282">
    <property type="protein sequence ID" value="QAT62002.1"/>
    <property type="molecule type" value="Genomic_DNA"/>
</dbReference>
<evidence type="ECO:0000313" key="2">
    <source>
        <dbReference type="Proteomes" id="UP000287969"/>
    </source>
</evidence>
<dbReference type="Proteomes" id="UP000287969">
    <property type="component" value="Chromosome"/>
</dbReference>
<dbReference type="InterPro" id="IPR016181">
    <property type="entry name" value="Acyl_CoA_acyltransferase"/>
</dbReference>
<dbReference type="OrthoDB" id="116151at2"/>
<proteinExistence type="predicted"/>
<sequence length="225" mass="26890">MNDIIDQIEQLGIVYYQQNFHYSITNWLPFYWRKFEQTTRYTYVIEDISDLDMVYNNFSKSARNHIKKQKGNFTVVRSDNIEQFYSINKMTFDRQKVEIPYSSKFLINLDNACKKEKCREILFAFDKENNINTSIYVVWDFNSAYLLMSGSNPKYRNNNAKLLLVLDSINHVSNFTKKFDFEGSMIEKIANYNNNFGAVQKPYFTISKVFKYKIPINIYKSLRKQ</sequence>
<accession>A0A410QD79</accession>
<dbReference type="AlphaFoldDB" id="A0A410QD79"/>
<dbReference type="KEGG" id="spoa:EQM13_10590"/>
<organism evidence="1 2">
    <name type="scientific">Acidilutibacter cellobiosedens</name>
    <dbReference type="NCBI Taxonomy" id="2507161"/>
    <lineage>
        <taxon>Bacteria</taxon>
        <taxon>Bacillati</taxon>
        <taxon>Bacillota</taxon>
        <taxon>Tissierellia</taxon>
        <taxon>Tissierellales</taxon>
        <taxon>Acidilutibacteraceae</taxon>
        <taxon>Acidilutibacter</taxon>
    </lineage>
</organism>
<protein>
    <submittedName>
        <fullName evidence="1">Methicillin resistance protein</fullName>
    </submittedName>
</protein>
<dbReference type="RefSeq" id="WP_128752640.1">
    <property type="nucleotide sequence ID" value="NZ_CP035282.1"/>
</dbReference>
<gene>
    <name evidence="1" type="ORF">EQM13_10590</name>
</gene>
<keyword evidence="2" id="KW-1185">Reference proteome</keyword>
<dbReference type="Gene3D" id="3.40.630.30">
    <property type="match status" value="1"/>
</dbReference>
<dbReference type="SUPFAM" id="SSF55729">
    <property type="entry name" value="Acyl-CoA N-acyltransferases (Nat)"/>
    <property type="match status" value="1"/>
</dbReference>
<evidence type="ECO:0000313" key="1">
    <source>
        <dbReference type="EMBL" id="QAT62002.1"/>
    </source>
</evidence>
<name>A0A410QD79_9FIRM</name>
<reference evidence="2" key="1">
    <citation type="submission" date="2019-01" db="EMBL/GenBank/DDBJ databases">
        <title>Draft genomes of a novel of Sporanaerobacter strains.</title>
        <authorList>
            <person name="Ma S."/>
        </authorList>
    </citation>
    <scope>NUCLEOTIDE SEQUENCE [LARGE SCALE GENOMIC DNA]</scope>
    <source>
        <strain evidence="2">NJN-17</strain>
    </source>
</reference>